<dbReference type="GO" id="GO:0005975">
    <property type="term" value="P:carbohydrate metabolic process"/>
    <property type="evidence" value="ECO:0007669"/>
    <property type="project" value="InterPro"/>
</dbReference>
<keyword evidence="5" id="KW-1185">Reference proteome</keyword>
<dbReference type="Proteomes" id="UP000537141">
    <property type="component" value="Unassembled WGS sequence"/>
</dbReference>
<name>A0A7X0TSA4_9GAMM</name>
<dbReference type="RefSeq" id="WP_184421976.1">
    <property type="nucleotide sequence ID" value="NZ_AP027362.1"/>
</dbReference>
<evidence type="ECO:0000313" key="4">
    <source>
        <dbReference type="EMBL" id="MBB6541933.1"/>
    </source>
</evidence>
<comment type="caution">
    <text evidence="4">The sequence shown here is derived from an EMBL/GenBank/DDBJ whole genome shotgun (WGS) entry which is preliminary data.</text>
</comment>
<evidence type="ECO:0000259" key="3">
    <source>
        <dbReference type="PROSITE" id="PS51677"/>
    </source>
</evidence>
<evidence type="ECO:0000256" key="2">
    <source>
        <dbReference type="ARBA" id="ARBA00022729"/>
    </source>
</evidence>
<dbReference type="PANTHER" id="PTHR34216">
    <property type="match status" value="1"/>
</dbReference>
<dbReference type="GO" id="GO:0016810">
    <property type="term" value="F:hydrolase activity, acting on carbon-nitrogen (but not peptide) bonds"/>
    <property type="evidence" value="ECO:0007669"/>
    <property type="project" value="InterPro"/>
</dbReference>
<accession>A0A7X0TSA4</accession>
<dbReference type="Pfam" id="PF01522">
    <property type="entry name" value="Polysacc_deac_1"/>
    <property type="match status" value="1"/>
</dbReference>
<dbReference type="AlphaFoldDB" id="A0A7X0TSA4"/>
<dbReference type="InterPro" id="IPR011330">
    <property type="entry name" value="Glyco_hydro/deAcase_b/a-brl"/>
</dbReference>
<dbReference type="GO" id="GO:0005576">
    <property type="term" value="C:extracellular region"/>
    <property type="evidence" value="ECO:0007669"/>
    <property type="project" value="UniProtKB-SubCell"/>
</dbReference>
<reference evidence="4 5" key="1">
    <citation type="submission" date="2020-08" db="EMBL/GenBank/DDBJ databases">
        <title>Genomic Encyclopedia of Type Strains, Phase IV (KMG-IV): sequencing the most valuable type-strain genomes for metagenomic binning, comparative biology and taxonomic classification.</title>
        <authorList>
            <person name="Goeker M."/>
        </authorList>
    </citation>
    <scope>NUCLEOTIDE SEQUENCE [LARGE SCALE GENOMIC DNA]</scope>
    <source>
        <strain evidence="4 5">DSM 26287</strain>
    </source>
</reference>
<proteinExistence type="predicted"/>
<keyword evidence="2" id="KW-0732">Signal</keyword>
<gene>
    <name evidence="4" type="ORF">HNQ55_000408</name>
</gene>
<feature type="domain" description="NodB homology" evidence="3">
    <location>
        <begin position="90"/>
        <end position="330"/>
    </location>
</feature>
<dbReference type="EMBL" id="JACHHU010000002">
    <property type="protein sequence ID" value="MBB6541933.1"/>
    <property type="molecule type" value="Genomic_DNA"/>
</dbReference>
<dbReference type="PROSITE" id="PS51677">
    <property type="entry name" value="NODB"/>
    <property type="match status" value="1"/>
</dbReference>
<dbReference type="CDD" id="cd10918">
    <property type="entry name" value="CE4_NodB_like_5s_6s"/>
    <property type="match status" value="1"/>
</dbReference>
<sequence length="330" mass="38617">MFFQLRQGLSKFLSLTGGINYFWKRLPNGVYAFNYHRIGDKEKTPFDRAIFSCTQNAFEQQVIELKKHFKIINTVELAKLIAHGEIVNDRYAVITFDDGYLDNFTEAFPVLKKHKIPAVFYLTTELLESRQITWWDEIAYLLRKSHGMKYQLPNGTLEYTLEKDNIDKIIQRIMSDIKQTKNLSVLTALQDIRSKFPEARTKLLAENHELFMGWEHAEELLKQGMEIGSHTLTHPILTQLENEQHRKEIVESKAILEKRLNCTINSIAYPVGRYYCYNQNTFEYTAEAGYKIGFNNEPGYHRSICNALDINRFCVATDDINYLKYECCFT</sequence>
<organism evidence="4 5">
    <name type="scientific">Thalassotalea piscium</name>
    <dbReference type="NCBI Taxonomy" id="1230533"/>
    <lineage>
        <taxon>Bacteria</taxon>
        <taxon>Pseudomonadati</taxon>
        <taxon>Pseudomonadota</taxon>
        <taxon>Gammaproteobacteria</taxon>
        <taxon>Alteromonadales</taxon>
        <taxon>Colwelliaceae</taxon>
        <taxon>Thalassotalea</taxon>
    </lineage>
</organism>
<evidence type="ECO:0000313" key="5">
    <source>
        <dbReference type="Proteomes" id="UP000537141"/>
    </source>
</evidence>
<evidence type="ECO:0000256" key="1">
    <source>
        <dbReference type="ARBA" id="ARBA00004613"/>
    </source>
</evidence>
<dbReference type="SUPFAM" id="SSF88713">
    <property type="entry name" value="Glycoside hydrolase/deacetylase"/>
    <property type="match status" value="1"/>
</dbReference>
<dbReference type="Gene3D" id="3.20.20.370">
    <property type="entry name" value="Glycoside hydrolase/deacetylase"/>
    <property type="match status" value="1"/>
</dbReference>
<dbReference type="PANTHER" id="PTHR34216:SF3">
    <property type="entry name" value="POLY-BETA-1,6-N-ACETYL-D-GLUCOSAMINE N-DEACETYLASE"/>
    <property type="match status" value="1"/>
</dbReference>
<comment type="subcellular location">
    <subcellularLocation>
        <location evidence="1">Secreted</location>
    </subcellularLocation>
</comment>
<protein>
    <submittedName>
        <fullName evidence="4">Peptidoglycan/xylan/chitin deacetylase (PgdA/CDA1 family)</fullName>
    </submittedName>
</protein>
<dbReference type="InterPro" id="IPR002509">
    <property type="entry name" value="NODB_dom"/>
</dbReference>
<dbReference type="InterPro" id="IPR051398">
    <property type="entry name" value="Polysacch_Deacetylase"/>
</dbReference>